<dbReference type="RefSeq" id="WP_127916309.1">
    <property type="nucleotide sequence ID" value="NZ_RKLP01000005.1"/>
</dbReference>
<evidence type="ECO:0000256" key="1">
    <source>
        <dbReference type="ARBA" id="ARBA00022553"/>
    </source>
</evidence>
<evidence type="ECO:0000313" key="4">
    <source>
        <dbReference type="EMBL" id="RVW09503.1"/>
    </source>
</evidence>
<dbReference type="Pfam" id="PF00498">
    <property type="entry name" value="FHA"/>
    <property type="match status" value="1"/>
</dbReference>
<proteinExistence type="predicted"/>
<keyword evidence="2" id="KW-0694">RNA-binding</keyword>
<evidence type="ECO:0000313" key="5">
    <source>
        <dbReference type="Proteomes" id="UP000286208"/>
    </source>
</evidence>
<dbReference type="InterPro" id="IPR000253">
    <property type="entry name" value="FHA_dom"/>
</dbReference>
<sequence length="206" mass="22827">MSITEAPYLRYTDQTGCPHELTLSIDTPRVTVGRSPDADVALTSDPEVSRLHATFEWIGTDWTIVDDGLSRNGTFVNGERISGRRRLRNGDSIRIGKSAFVFRDLSGQGGEPTRVAAEMPSVRSLTPTQRSILVALCRPYKHNATFANPASNQEIADEVFLSVDAVKTHLRALFSKFGVEKLPQNQKRLRLVEKALHSGVITEHDL</sequence>
<dbReference type="SUPFAM" id="SSF46894">
    <property type="entry name" value="C-terminal effector domain of the bipartite response regulators"/>
    <property type="match status" value="1"/>
</dbReference>
<name>A0A3S3BUE3_9NOCA</name>
<keyword evidence="1" id="KW-0597">Phosphoprotein</keyword>
<dbReference type="SMART" id="SM00421">
    <property type="entry name" value="HTH_LUXR"/>
    <property type="match status" value="1"/>
</dbReference>
<dbReference type="Pfam" id="PF00196">
    <property type="entry name" value="GerE"/>
    <property type="match status" value="1"/>
</dbReference>
<dbReference type="InterPro" id="IPR016032">
    <property type="entry name" value="Sig_transdc_resp-reg_C-effctor"/>
</dbReference>
<dbReference type="GO" id="GO:0006355">
    <property type="term" value="P:regulation of DNA-templated transcription"/>
    <property type="evidence" value="ECO:0007669"/>
    <property type="project" value="InterPro"/>
</dbReference>
<feature type="domain" description="FHA" evidence="3">
    <location>
        <begin position="30"/>
        <end position="81"/>
    </location>
</feature>
<dbReference type="InterPro" id="IPR050923">
    <property type="entry name" value="Cell_Proc_Reg/RNA_Proc"/>
</dbReference>
<dbReference type="CDD" id="cd00060">
    <property type="entry name" value="FHA"/>
    <property type="match status" value="1"/>
</dbReference>
<dbReference type="PROSITE" id="PS50006">
    <property type="entry name" value="FHA_DOMAIN"/>
    <property type="match status" value="1"/>
</dbReference>
<accession>A0A3S3BUE3</accession>
<dbReference type="PROSITE" id="PS50889">
    <property type="entry name" value="S4"/>
    <property type="match status" value="1"/>
</dbReference>
<dbReference type="AlphaFoldDB" id="A0A3S3BUE3"/>
<dbReference type="Proteomes" id="UP000286208">
    <property type="component" value="Unassembled WGS sequence"/>
</dbReference>
<dbReference type="InterPro" id="IPR036388">
    <property type="entry name" value="WH-like_DNA-bd_sf"/>
</dbReference>
<evidence type="ECO:0000256" key="2">
    <source>
        <dbReference type="PROSITE-ProRule" id="PRU00182"/>
    </source>
</evidence>
<dbReference type="EMBL" id="RKLP01000005">
    <property type="protein sequence ID" value="RVW09503.1"/>
    <property type="molecule type" value="Genomic_DNA"/>
</dbReference>
<dbReference type="Gene3D" id="1.10.10.10">
    <property type="entry name" value="Winged helix-like DNA-binding domain superfamily/Winged helix DNA-binding domain"/>
    <property type="match status" value="1"/>
</dbReference>
<dbReference type="PANTHER" id="PTHR23308">
    <property type="entry name" value="NUCLEAR INHIBITOR OF PROTEIN PHOSPHATASE-1"/>
    <property type="match status" value="1"/>
</dbReference>
<dbReference type="OrthoDB" id="5242544at2"/>
<dbReference type="GO" id="GO:0003723">
    <property type="term" value="F:RNA binding"/>
    <property type="evidence" value="ECO:0007669"/>
    <property type="project" value="UniProtKB-KW"/>
</dbReference>
<gene>
    <name evidence="4" type="ORF">EGT67_12065</name>
</gene>
<protein>
    <submittedName>
        <fullName evidence="4">FHA domain-containing protein</fullName>
    </submittedName>
</protein>
<evidence type="ECO:0000259" key="3">
    <source>
        <dbReference type="PROSITE" id="PS50006"/>
    </source>
</evidence>
<organism evidence="4 5">
    <name type="scientific">Prescottella agglutinans</name>
    <dbReference type="NCBI Taxonomy" id="1644129"/>
    <lineage>
        <taxon>Bacteria</taxon>
        <taxon>Bacillati</taxon>
        <taxon>Actinomycetota</taxon>
        <taxon>Actinomycetes</taxon>
        <taxon>Mycobacteriales</taxon>
        <taxon>Nocardiaceae</taxon>
        <taxon>Prescottella</taxon>
    </lineage>
</organism>
<dbReference type="InterPro" id="IPR000792">
    <property type="entry name" value="Tscrpt_reg_LuxR_C"/>
</dbReference>
<dbReference type="SUPFAM" id="SSF49879">
    <property type="entry name" value="SMAD/FHA domain"/>
    <property type="match status" value="1"/>
</dbReference>
<keyword evidence="5" id="KW-1185">Reference proteome</keyword>
<dbReference type="GO" id="GO:0003677">
    <property type="term" value="F:DNA binding"/>
    <property type="evidence" value="ECO:0007669"/>
    <property type="project" value="InterPro"/>
</dbReference>
<comment type="caution">
    <text evidence="4">The sequence shown here is derived from an EMBL/GenBank/DDBJ whole genome shotgun (WGS) entry which is preliminary data.</text>
</comment>
<dbReference type="SMART" id="SM00240">
    <property type="entry name" value="FHA"/>
    <property type="match status" value="1"/>
</dbReference>
<dbReference type="InterPro" id="IPR008984">
    <property type="entry name" value="SMAD_FHA_dom_sf"/>
</dbReference>
<dbReference type="Gene3D" id="2.60.200.20">
    <property type="match status" value="1"/>
</dbReference>
<reference evidence="4 5" key="1">
    <citation type="submission" date="2018-11" db="EMBL/GenBank/DDBJ databases">
        <title>Rhodococcus spongicola sp. nov. and Rhodococcus xishaensis sp. nov. from marine sponges.</title>
        <authorList>
            <person name="Li L."/>
            <person name="Lin H.W."/>
        </authorList>
    </citation>
    <scope>NUCLEOTIDE SEQUENCE [LARGE SCALE GENOMIC DNA]</scope>
    <source>
        <strain evidence="4 5">CCTCC AB2014297</strain>
    </source>
</reference>